<proteinExistence type="inferred from homology"/>
<dbReference type="OrthoDB" id="269227at2759"/>
<gene>
    <name evidence="6" type="ORF">PYCCODRAFT_1362859</name>
</gene>
<dbReference type="InterPro" id="IPR007867">
    <property type="entry name" value="GMC_OxRtase_C"/>
</dbReference>
<dbReference type="Pfam" id="PF05199">
    <property type="entry name" value="GMC_oxred_C"/>
    <property type="match status" value="1"/>
</dbReference>
<dbReference type="PANTHER" id="PTHR11552">
    <property type="entry name" value="GLUCOSE-METHANOL-CHOLINE GMC OXIDOREDUCTASE"/>
    <property type="match status" value="1"/>
</dbReference>
<evidence type="ECO:0000259" key="5">
    <source>
        <dbReference type="PROSITE" id="PS00624"/>
    </source>
</evidence>
<dbReference type="Proteomes" id="UP000193067">
    <property type="component" value="Unassembled WGS sequence"/>
</dbReference>
<name>A0A1Y2IX14_TRAC3</name>
<evidence type="ECO:0000256" key="4">
    <source>
        <dbReference type="PIRSR" id="PIRSR000137-2"/>
    </source>
</evidence>
<dbReference type="Gene3D" id="3.30.560.10">
    <property type="entry name" value="Glucose Oxidase, domain 3"/>
    <property type="match status" value="1"/>
</dbReference>
<dbReference type="PIRSF" id="PIRSF000137">
    <property type="entry name" value="Alcohol_oxidase"/>
    <property type="match status" value="1"/>
</dbReference>
<accession>A0A1Y2IX14</accession>
<dbReference type="SUPFAM" id="SSF54373">
    <property type="entry name" value="FAD-linked reductases, C-terminal domain"/>
    <property type="match status" value="1"/>
</dbReference>
<evidence type="ECO:0000256" key="1">
    <source>
        <dbReference type="ARBA" id="ARBA00001974"/>
    </source>
</evidence>
<dbReference type="Gene3D" id="3.50.50.60">
    <property type="entry name" value="FAD/NAD(P)-binding domain"/>
    <property type="match status" value="1"/>
</dbReference>
<evidence type="ECO:0000256" key="3">
    <source>
        <dbReference type="PIRSR" id="PIRSR000137-1"/>
    </source>
</evidence>
<dbReference type="InterPro" id="IPR000172">
    <property type="entry name" value="GMC_OxRdtase_N"/>
</dbReference>
<dbReference type="GO" id="GO:0016614">
    <property type="term" value="F:oxidoreductase activity, acting on CH-OH group of donors"/>
    <property type="evidence" value="ECO:0007669"/>
    <property type="project" value="InterPro"/>
</dbReference>
<sequence>MWPFSSNNFPTLAPEQAGVPFAQPLPTSNEATYDYILVGGGTAGSCLASRLSEGPNVTVLLLERGGVADSWADRVPLISSNPYRAGAPVGRWWSQPLPKSRSAEGRSRSLEVVCGETLGGTSAINSTFYTRGPAGDYNRWQELGNEGWGYADLEPYFAKSENAHSHPESRYRGKTGSPWHNRTYHNNVYKHTQHVIRAAERTGITAMEDLNSPMAPAVGYVRHDVSQDPKARRHGPFHAFLPPALVRARTSRLKICTNALATRLEFASDESGNIRVVGVHFEVTDYRYAGRSFFARARREVIVCSGAVGSPQLLQLSGLGPRDLLEAKGIPVVRDMPGVGSFLQDHVAVPLTFEAPMNDSLHELEASPLKVIRELATYIVSGGGLLSYPFQAVTLYVPSRLLDKDSTISVADKKTLDTGELATCPDLEIMPAANNCTDHDIPGKGMFTFIVGLIRPKSFGSVRLATSNPRARPEVDLGFLTNSDDLIPLRKGIKLGMRLAKDMRDQGYPLKNLIVPESTDDSSLDAFISQNIRTCYHYTSTCRMGQAGDSEHPAVVDSELRVHGVQGLRVCDASVFPEIIGGHTMAPVVMVAEKCADLIKNTYRTGAA</sequence>
<dbReference type="PANTHER" id="PTHR11552:SF219">
    <property type="entry name" value="GLUCOSE-METHANOL-CHOLINE OXIDOREDUCTASE N-TERMINAL DOMAIN-CONTAINING PROTEIN"/>
    <property type="match status" value="1"/>
</dbReference>
<comment type="similarity">
    <text evidence="2">Belongs to the GMC oxidoreductase family.</text>
</comment>
<feature type="active site" description="Proton donor" evidence="3">
    <location>
        <position position="537"/>
    </location>
</feature>
<dbReference type="InterPro" id="IPR036188">
    <property type="entry name" value="FAD/NAD-bd_sf"/>
</dbReference>
<feature type="binding site" evidence="4">
    <location>
        <position position="121"/>
    </location>
    <ligand>
        <name>FAD</name>
        <dbReference type="ChEBI" id="CHEBI:57692"/>
    </ligand>
</feature>
<dbReference type="GO" id="GO:0050660">
    <property type="term" value="F:flavin adenine dinucleotide binding"/>
    <property type="evidence" value="ECO:0007669"/>
    <property type="project" value="InterPro"/>
</dbReference>
<dbReference type="SUPFAM" id="SSF51905">
    <property type="entry name" value="FAD/NAD(P)-binding domain"/>
    <property type="match status" value="1"/>
</dbReference>
<feature type="domain" description="Glucose-methanol-choline oxidoreductase N-terminal" evidence="5">
    <location>
        <begin position="306"/>
        <end position="320"/>
    </location>
</feature>
<dbReference type="InterPro" id="IPR012132">
    <property type="entry name" value="GMC_OxRdtase"/>
</dbReference>
<dbReference type="Pfam" id="PF00732">
    <property type="entry name" value="GMC_oxred_N"/>
    <property type="match status" value="1"/>
</dbReference>
<dbReference type="STRING" id="1353009.A0A1Y2IX14"/>
<keyword evidence="7" id="KW-1185">Reference proteome</keyword>
<keyword evidence="4" id="KW-0285">Flavoprotein</keyword>
<protein>
    <submittedName>
        <fullName evidence="6">GMC oxidoreductase</fullName>
    </submittedName>
</protein>
<feature type="active site" description="Proton acceptor" evidence="3">
    <location>
        <position position="583"/>
    </location>
</feature>
<keyword evidence="4" id="KW-0274">FAD</keyword>
<dbReference type="AlphaFoldDB" id="A0A1Y2IX14"/>
<dbReference type="PROSITE" id="PS00624">
    <property type="entry name" value="GMC_OXRED_2"/>
    <property type="match status" value="1"/>
</dbReference>
<organism evidence="6 7">
    <name type="scientific">Trametes coccinea (strain BRFM310)</name>
    <name type="common">Pycnoporus coccineus</name>
    <dbReference type="NCBI Taxonomy" id="1353009"/>
    <lineage>
        <taxon>Eukaryota</taxon>
        <taxon>Fungi</taxon>
        <taxon>Dikarya</taxon>
        <taxon>Basidiomycota</taxon>
        <taxon>Agaricomycotina</taxon>
        <taxon>Agaricomycetes</taxon>
        <taxon>Polyporales</taxon>
        <taxon>Polyporaceae</taxon>
        <taxon>Trametes</taxon>
    </lineage>
</organism>
<evidence type="ECO:0000313" key="7">
    <source>
        <dbReference type="Proteomes" id="UP000193067"/>
    </source>
</evidence>
<evidence type="ECO:0000256" key="2">
    <source>
        <dbReference type="ARBA" id="ARBA00010790"/>
    </source>
</evidence>
<evidence type="ECO:0000313" key="6">
    <source>
        <dbReference type="EMBL" id="OSD05203.1"/>
    </source>
</evidence>
<comment type="cofactor">
    <cofactor evidence="1 4">
        <name>FAD</name>
        <dbReference type="ChEBI" id="CHEBI:57692"/>
    </cofactor>
</comment>
<reference evidence="6 7" key="1">
    <citation type="journal article" date="2015" name="Biotechnol. Biofuels">
        <title>Enhanced degradation of softwood versus hardwood by the white-rot fungus Pycnoporus coccineus.</title>
        <authorList>
            <person name="Couturier M."/>
            <person name="Navarro D."/>
            <person name="Chevret D."/>
            <person name="Henrissat B."/>
            <person name="Piumi F."/>
            <person name="Ruiz-Duenas F.J."/>
            <person name="Martinez A.T."/>
            <person name="Grigoriev I.V."/>
            <person name="Riley R."/>
            <person name="Lipzen A."/>
            <person name="Berrin J.G."/>
            <person name="Master E.R."/>
            <person name="Rosso M.N."/>
        </authorList>
    </citation>
    <scope>NUCLEOTIDE SEQUENCE [LARGE SCALE GENOMIC DNA]</scope>
    <source>
        <strain evidence="6 7">BRFM310</strain>
    </source>
</reference>
<dbReference type="EMBL" id="KZ084094">
    <property type="protein sequence ID" value="OSD05203.1"/>
    <property type="molecule type" value="Genomic_DNA"/>
</dbReference>